<reference evidence="2 4" key="1">
    <citation type="journal article" date="2015" name="Genome Announc.">
        <title>Expanding the biotechnology potential of lactobacilli through comparative genomics of 213 strains and associated genera.</title>
        <authorList>
            <person name="Sun Z."/>
            <person name="Harris H.M."/>
            <person name="McCann A."/>
            <person name="Guo C."/>
            <person name="Argimon S."/>
            <person name="Zhang W."/>
            <person name="Yang X."/>
            <person name="Jeffery I.B."/>
            <person name="Cooney J.C."/>
            <person name="Kagawa T.F."/>
            <person name="Liu W."/>
            <person name="Song Y."/>
            <person name="Salvetti E."/>
            <person name="Wrobel A."/>
            <person name="Rasinkangas P."/>
            <person name="Parkhill J."/>
            <person name="Rea M.C."/>
            <person name="O'Sullivan O."/>
            <person name="Ritari J."/>
            <person name="Douillard F.P."/>
            <person name="Paul Ross R."/>
            <person name="Yang R."/>
            <person name="Briner A.E."/>
            <person name="Felis G.E."/>
            <person name="de Vos W.M."/>
            <person name="Barrangou R."/>
            <person name="Klaenhammer T.R."/>
            <person name="Caufield P.W."/>
            <person name="Cui Y."/>
            <person name="Zhang H."/>
            <person name="O'Toole P.W."/>
        </authorList>
    </citation>
    <scope>NUCLEOTIDE SEQUENCE [LARGE SCALE GENOMIC DNA]</scope>
    <source>
        <strain evidence="2 4">DSM 22301</strain>
    </source>
</reference>
<dbReference type="STRING" id="319653.SAMN04487973_10327"/>
<dbReference type="PATRIC" id="fig|319653.3.peg.815"/>
<dbReference type="RefSeq" id="WP_057805035.1">
    <property type="nucleotide sequence ID" value="NZ_BJYP01000040.1"/>
</dbReference>
<gene>
    <name evidence="2" type="ORF">IV87_GL000805</name>
    <name evidence="3" type="ORF">SAMN04487973_10327</name>
</gene>
<keyword evidence="1" id="KW-0812">Transmembrane</keyword>
<dbReference type="AlphaFoldDB" id="A0A0R2K194"/>
<name>A0A0R2K194_9LACO</name>
<dbReference type="GeneID" id="76042669"/>
<evidence type="ECO:0000313" key="5">
    <source>
        <dbReference type="Proteomes" id="UP000182818"/>
    </source>
</evidence>
<dbReference type="OrthoDB" id="2249788at2"/>
<keyword evidence="5" id="KW-1185">Reference proteome</keyword>
<feature type="transmembrane region" description="Helical" evidence="1">
    <location>
        <begin position="50"/>
        <end position="68"/>
    </location>
</feature>
<accession>A0A0R2K194</accession>
<dbReference type="Proteomes" id="UP000051749">
    <property type="component" value="Unassembled WGS sequence"/>
</dbReference>
<feature type="transmembrane region" description="Helical" evidence="1">
    <location>
        <begin position="6"/>
        <end position="25"/>
    </location>
</feature>
<evidence type="ECO:0000256" key="1">
    <source>
        <dbReference type="SAM" id="Phobius"/>
    </source>
</evidence>
<organism evidence="2 4">
    <name type="scientific">Pediococcus ethanolidurans</name>
    <dbReference type="NCBI Taxonomy" id="319653"/>
    <lineage>
        <taxon>Bacteria</taxon>
        <taxon>Bacillati</taxon>
        <taxon>Bacillota</taxon>
        <taxon>Bacilli</taxon>
        <taxon>Lactobacillales</taxon>
        <taxon>Lactobacillaceae</taxon>
        <taxon>Pediococcus</taxon>
    </lineage>
</organism>
<dbReference type="EMBL" id="FOGK01000003">
    <property type="protein sequence ID" value="SER22315.1"/>
    <property type="molecule type" value="Genomic_DNA"/>
</dbReference>
<evidence type="ECO:0000313" key="4">
    <source>
        <dbReference type="Proteomes" id="UP000051749"/>
    </source>
</evidence>
<comment type="caution">
    <text evidence="2">The sequence shown here is derived from an EMBL/GenBank/DDBJ whole genome shotgun (WGS) entry which is preliminary data.</text>
</comment>
<reference evidence="3 5" key="2">
    <citation type="submission" date="2016-10" db="EMBL/GenBank/DDBJ databases">
        <authorList>
            <person name="Varghese N."/>
            <person name="Submissions S."/>
        </authorList>
    </citation>
    <scope>NUCLEOTIDE SEQUENCE [LARGE SCALE GENOMIC DNA]</scope>
    <source>
        <strain evidence="3 5">CGMCC 1.3889</strain>
    </source>
</reference>
<protein>
    <submittedName>
        <fullName evidence="2">Uncharacterized protein</fullName>
    </submittedName>
</protein>
<keyword evidence="1" id="KW-1133">Transmembrane helix</keyword>
<dbReference type="EMBL" id="JQBY01000002">
    <property type="protein sequence ID" value="KRN83376.1"/>
    <property type="molecule type" value="Genomic_DNA"/>
</dbReference>
<evidence type="ECO:0000313" key="3">
    <source>
        <dbReference type="EMBL" id="SER22315.1"/>
    </source>
</evidence>
<sequence>MNYKLIAWGLGFLIIIVLVVFYFAYSKYALQKAGRNAINGLTRVIKRTRLILIILIIALAGDLGYGHFSNQNSTIHLNLISRTGRLFSSVKNKFFDKSAESSSSSESAKKARESSKLASSKKKAKEMTGAKAVAIVKNYYAKQKTESDVEQYKFIKSKISTVSQKKVYEVGAYKTENGKLVQVHDFEVNAKGKFDLLY</sequence>
<keyword evidence="1" id="KW-0472">Membrane</keyword>
<dbReference type="Proteomes" id="UP000182818">
    <property type="component" value="Unassembled WGS sequence"/>
</dbReference>
<evidence type="ECO:0000313" key="2">
    <source>
        <dbReference type="EMBL" id="KRN83376.1"/>
    </source>
</evidence>
<proteinExistence type="predicted"/>